<feature type="region of interest" description="Disordered" evidence="5">
    <location>
        <begin position="351"/>
        <end position="370"/>
    </location>
</feature>
<dbReference type="SUPFAM" id="SSF56399">
    <property type="entry name" value="ADP-ribosylation"/>
    <property type="match status" value="1"/>
</dbReference>
<dbReference type="STRING" id="1291518.A0A0D9NNC9"/>
<dbReference type="Gene3D" id="3.90.210.10">
    <property type="entry name" value="Heat-Labile Enterotoxin, subunit A"/>
    <property type="match status" value="1"/>
</dbReference>
<evidence type="ECO:0000256" key="5">
    <source>
        <dbReference type="SAM" id="MobiDB-lite"/>
    </source>
</evidence>
<evidence type="ECO:0000256" key="1">
    <source>
        <dbReference type="ARBA" id="ARBA00022656"/>
    </source>
</evidence>
<evidence type="ECO:0000313" key="8">
    <source>
        <dbReference type="Proteomes" id="UP000054544"/>
    </source>
</evidence>
<name>A0A0D9NNC9_METAN</name>
<reference evidence="8" key="1">
    <citation type="journal article" date="2014" name="BMC Genomics">
        <title>The genome sequence of the biocontrol fungus Metarhizium anisopliae and comparative genomics of Metarhizium species.</title>
        <authorList>
            <person name="Pattemore J.A."/>
            <person name="Hane J.K."/>
            <person name="Williams A.H."/>
            <person name="Wilson B.A."/>
            <person name="Stodart B.J."/>
            <person name="Ash G.J."/>
        </authorList>
    </citation>
    <scope>NUCLEOTIDE SEQUENCE [LARGE SCALE GENOMIC DNA]</scope>
    <source>
        <strain evidence="8">BRIP 53293</strain>
    </source>
</reference>
<keyword evidence="3" id="KW-0843">Virulence</keyword>
<keyword evidence="2 6" id="KW-0732">Signal</keyword>
<accession>A0A0D9NNC9</accession>
<gene>
    <name evidence="7" type="ORF">H634G_09291</name>
</gene>
<dbReference type="InterPro" id="IPR001144">
    <property type="entry name" value="Enterotoxin_A"/>
</dbReference>
<feature type="region of interest" description="Disordered" evidence="5">
    <location>
        <begin position="202"/>
        <end position="222"/>
    </location>
</feature>
<protein>
    <submittedName>
        <fullName evidence="7">Uncharacterized protein</fullName>
    </submittedName>
</protein>
<feature type="signal peptide" evidence="6">
    <location>
        <begin position="1"/>
        <end position="23"/>
    </location>
</feature>
<evidence type="ECO:0000256" key="4">
    <source>
        <dbReference type="ARBA" id="ARBA00023157"/>
    </source>
</evidence>
<sequence length="790" mass="88323">MRWTNLFTLGEVLWLSCLGSGHARTLSKESIVGRQTSPPPGGFVYRGDSRSPQEIRATGGFRPQGDGWENYDSSFDLTRHYTAGPNGCGLDDFDEPGFVFRTAYVSAAQQRGTAENYGQWLYEIRATPNILDNEDAESEVMALAGLHWRQVRRYTRMRDTDDNRVDESSWIDNPEYDAQLYERGEHAHLCRVSTDFPRVFAAESDSDSSGSESDSDSSGEAGAQRRLFNAADRWMDGTDGIYELYGEFPPIWREYAPREDIPGPDRPAPPEAEDAQIGALIQNYVDMGAQELERLFPGANQAVQELFNIEPVALGCPSLSGFGSKVRRLDQRATASKHGCCKILSSFRKKSKAKAKQDGNGPQLERPGGEATLVEPSACNLEYIDVDFLLADERWAGTDHQLDLVLHGKFAKSASEPIRLGSDVDRGWHHTQSINLKEEFNAETISFKSIKGLELWSGKDELWVQGLRLRARCAVSKHYMSVDKFSGLDAKMSAKEWNTIWSGEIKPEDWGTTRCDKIDRLELEIQLRDKAWAGTDDALDLIILGEFIGKTSHTIHMGQDMNRGWRHTEKIPMSSLNGPSTFTGASDITGLELRSAAGDQIKLQSIKVTAKCANSPTEALIDHKWESINQWVKAEKESYGTIWQGAIEAKDWSWRPPCYEFDELKVAFHLVDAAWAGTDGLIQVTFDFDGPKTTLADNPNRDHRATIDINLDTVFGKKVISVDQVKFIDIWTGTDQIYIDSIQLLARCAKSGKQAVFDRYKDLDTKMSSSSGFNSVWVGQVNGTGWEAKK</sequence>
<keyword evidence="1" id="KW-0800">Toxin</keyword>
<keyword evidence="4" id="KW-1015">Disulfide bond</keyword>
<dbReference type="GO" id="GO:0090729">
    <property type="term" value="F:toxin activity"/>
    <property type="evidence" value="ECO:0007669"/>
    <property type="project" value="UniProtKB-KW"/>
</dbReference>
<dbReference type="Proteomes" id="UP000054544">
    <property type="component" value="Unassembled WGS sequence"/>
</dbReference>
<feature type="chain" id="PRO_5002341242" evidence="6">
    <location>
        <begin position="24"/>
        <end position="790"/>
    </location>
</feature>
<evidence type="ECO:0000313" key="7">
    <source>
        <dbReference type="EMBL" id="KJK75273.1"/>
    </source>
</evidence>
<feature type="region of interest" description="Disordered" evidence="5">
    <location>
        <begin position="32"/>
        <end position="51"/>
    </location>
</feature>
<dbReference type="EMBL" id="KE384750">
    <property type="protein sequence ID" value="KJK75273.1"/>
    <property type="molecule type" value="Genomic_DNA"/>
</dbReference>
<dbReference type="OrthoDB" id="4917243at2759"/>
<proteinExistence type="predicted"/>
<keyword evidence="8" id="KW-1185">Reference proteome</keyword>
<organism evidence="7 8">
    <name type="scientific">Metarhizium anisopliae BRIP 53293</name>
    <dbReference type="NCBI Taxonomy" id="1291518"/>
    <lineage>
        <taxon>Eukaryota</taxon>
        <taxon>Fungi</taxon>
        <taxon>Dikarya</taxon>
        <taxon>Ascomycota</taxon>
        <taxon>Pezizomycotina</taxon>
        <taxon>Sordariomycetes</taxon>
        <taxon>Hypocreomycetidae</taxon>
        <taxon>Hypocreales</taxon>
        <taxon>Clavicipitaceae</taxon>
        <taxon>Metarhizium</taxon>
    </lineage>
</organism>
<evidence type="ECO:0000256" key="2">
    <source>
        <dbReference type="ARBA" id="ARBA00022729"/>
    </source>
</evidence>
<dbReference type="AlphaFoldDB" id="A0A0D9NNC9"/>
<dbReference type="Pfam" id="PF01375">
    <property type="entry name" value="Enterotoxin_a"/>
    <property type="match status" value="1"/>
</dbReference>
<evidence type="ECO:0000256" key="3">
    <source>
        <dbReference type="ARBA" id="ARBA00023026"/>
    </source>
</evidence>
<evidence type="ECO:0000256" key="6">
    <source>
        <dbReference type="SAM" id="SignalP"/>
    </source>
</evidence>